<dbReference type="InterPro" id="IPR051695">
    <property type="entry name" value="Phosphoglycerate_Mutase"/>
</dbReference>
<evidence type="ECO:0000256" key="1">
    <source>
        <dbReference type="ARBA" id="ARBA00022801"/>
    </source>
</evidence>
<evidence type="ECO:0000313" key="4">
    <source>
        <dbReference type="EMBL" id="OGD99212.1"/>
    </source>
</evidence>
<dbReference type="InterPro" id="IPR029033">
    <property type="entry name" value="His_PPase_superfam"/>
</dbReference>
<sequence>MVTLIIARHCESTWHVTGRLAGQKDKAVLTAKGKKQALEFSRKLRKYPIDTVYSSGLRRSIQTAEIIGKYLGKSVTKSPGLNERSWGQLEGRLNSEVQSELENRFNFVPSKGESFSDFVERITNTILEILEQQDHNTILVVTHGGVKEAFEMLFKTLKPSNLDDLAIIIKGIDANDIKGLQKII</sequence>
<dbReference type="AlphaFoldDB" id="A0A1F5H4W7"/>
<dbReference type="GO" id="GO:0004331">
    <property type="term" value="F:fructose-2,6-bisphosphate 2-phosphatase activity"/>
    <property type="evidence" value="ECO:0007669"/>
    <property type="project" value="TreeGrafter"/>
</dbReference>
<comment type="caution">
    <text evidence="4">The sequence shown here is derived from an EMBL/GenBank/DDBJ whole genome shotgun (WGS) entry which is preliminary data.</text>
</comment>
<reference evidence="4 5" key="1">
    <citation type="journal article" date="2016" name="Nat. Commun.">
        <title>Thousands of microbial genomes shed light on interconnected biogeochemical processes in an aquifer system.</title>
        <authorList>
            <person name="Anantharaman K."/>
            <person name="Brown C.T."/>
            <person name="Hug L.A."/>
            <person name="Sharon I."/>
            <person name="Castelle C.J."/>
            <person name="Probst A.J."/>
            <person name="Thomas B.C."/>
            <person name="Singh A."/>
            <person name="Wilkins M.J."/>
            <person name="Karaoz U."/>
            <person name="Brodie E.L."/>
            <person name="Williams K.H."/>
            <person name="Hubbard S.S."/>
            <person name="Banfield J.F."/>
        </authorList>
    </citation>
    <scope>NUCLEOTIDE SEQUENCE [LARGE SCALE GENOMIC DNA]</scope>
</reference>
<organism evidence="4 5">
    <name type="scientific">Candidatus Curtissbacteria bacterium RIFCSPHIGHO2_12_41_11</name>
    <dbReference type="NCBI Taxonomy" id="1797718"/>
    <lineage>
        <taxon>Bacteria</taxon>
        <taxon>Candidatus Curtissiibacteriota</taxon>
    </lineage>
</organism>
<dbReference type="EMBL" id="MFBH01000032">
    <property type="protein sequence ID" value="OGD99212.1"/>
    <property type="molecule type" value="Genomic_DNA"/>
</dbReference>
<evidence type="ECO:0000256" key="2">
    <source>
        <dbReference type="PIRSR" id="PIRSR613078-1"/>
    </source>
</evidence>
<protein>
    <recommendedName>
        <fullName evidence="6">Phosphoglycerate mutase</fullName>
    </recommendedName>
</protein>
<dbReference type="GO" id="GO:0005829">
    <property type="term" value="C:cytosol"/>
    <property type="evidence" value="ECO:0007669"/>
    <property type="project" value="TreeGrafter"/>
</dbReference>
<evidence type="ECO:0008006" key="6">
    <source>
        <dbReference type="Google" id="ProtNLM"/>
    </source>
</evidence>
<feature type="binding site" evidence="3">
    <location>
        <position position="59"/>
    </location>
    <ligand>
        <name>substrate</name>
    </ligand>
</feature>
<dbReference type="PANTHER" id="PTHR46517">
    <property type="entry name" value="FRUCTOSE-2,6-BISPHOSPHATASE TIGAR"/>
    <property type="match status" value="1"/>
</dbReference>
<dbReference type="PIRSF" id="PIRSF000709">
    <property type="entry name" value="6PFK_2-Ptase"/>
    <property type="match status" value="1"/>
</dbReference>
<dbReference type="Gene3D" id="3.40.50.1240">
    <property type="entry name" value="Phosphoglycerate mutase-like"/>
    <property type="match status" value="1"/>
</dbReference>
<evidence type="ECO:0000256" key="3">
    <source>
        <dbReference type="PIRSR" id="PIRSR613078-2"/>
    </source>
</evidence>
<evidence type="ECO:0000313" key="5">
    <source>
        <dbReference type="Proteomes" id="UP000178393"/>
    </source>
</evidence>
<dbReference type="SMART" id="SM00855">
    <property type="entry name" value="PGAM"/>
    <property type="match status" value="1"/>
</dbReference>
<dbReference type="InterPro" id="IPR013078">
    <property type="entry name" value="His_Pase_superF_clade-1"/>
</dbReference>
<dbReference type="SUPFAM" id="SSF53254">
    <property type="entry name" value="Phosphoglycerate mutase-like"/>
    <property type="match status" value="1"/>
</dbReference>
<accession>A0A1F5H4W7</accession>
<gene>
    <name evidence="4" type="ORF">A2W45_02060</name>
</gene>
<feature type="active site" description="Tele-phosphohistidine intermediate" evidence="2">
    <location>
        <position position="9"/>
    </location>
</feature>
<dbReference type="GO" id="GO:0045820">
    <property type="term" value="P:negative regulation of glycolytic process"/>
    <property type="evidence" value="ECO:0007669"/>
    <property type="project" value="TreeGrafter"/>
</dbReference>
<dbReference type="PANTHER" id="PTHR46517:SF1">
    <property type="entry name" value="FRUCTOSE-2,6-BISPHOSPHATASE TIGAR"/>
    <property type="match status" value="1"/>
</dbReference>
<keyword evidence="1" id="KW-0378">Hydrolase</keyword>
<dbReference type="GO" id="GO:0043456">
    <property type="term" value="P:regulation of pentose-phosphate shunt"/>
    <property type="evidence" value="ECO:0007669"/>
    <property type="project" value="TreeGrafter"/>
</dbReference>
<dbReference type="Proteomes" id="UP000178393">
    <property type="component" value="Unassembled WGS sequence"/>
</dbReference>
<dbReference type="CDD" id="cd07067">
    <property type="entry name" value="HP_PGM_like"/>
    <property type="match status" value="1"/>
</dbReference>
<dbReference type="Pfam" id="PF00300">
    <property type="entry name" value="His_Phos_1"/>
    <property type="match status" value="1"/>
</dbReference>
<feature type="active site" description="Proton donor/acceptor" evidence="2">
    <location>
        <position position="83"/>
    </location>
</feature>
<proteinExistence type="predicted"/>
<name>A0A1F5H4W7_9BACT</name>